<protein>
    <recommendedName>
        <fullName evidence="3">Transposase</fullName>
    </recommendedName>
</protein>
<dbReference type="PANTHER" id="PTHR33939">
    <property type="entry name" value="PROTEIN CBG22215"/>
    <property type="match status" value="1"/>
</dbReference>
<evidence type="ECO:0000313" key="1">
    <source>
        <dbReference type="EMBL" id="KAJ8913791.1"/>
    </source>
</evidence>
<proteinExistence type="predicted"/>
<evidence type="ECO:0000313" key="2">
    <source>
        <dbReference type="Proteomes" id="UP001159042"/>
    </source>
</evidence>
<sequence>MIRPFASVGEAYSIRNARIRNEQVCYFKVVLQISLDSMPSTSRSACRAAMSPPKKRQHKLGHLSEAEKHSVINVMKILKQQYEDKGTSELVVEVARKLGLAKSTIYRILAEYKAKGKVGAPKKASGRPSITESFDESIKNDIRKVVHGFFFKNELPTLDKILCEIKQWPMIPNMSRSTLCKVMRHINFRYLKRNRKSLLIEREEIVICGPILECNRKEHSQGPLPHLNSFSILSFFDRNYFKNTVLSFVERTPPISLAHWRQNYLRQIRTYRDEGRPIYYLDETWLNEGHTKQTIWQDTTIRSKRQAFIEGLSTGLKNPSGKGRRLIISHIGSDSGFVDDCLLVFEGKKSTD</sequence>
<dbReference type="EMBL" id="JANEYG010000087">
    <property type="protein sequence ID" value="KAJ8913791.1"/>
    <property type="molecule type" value="Genomic_DNA"/>
</dbReference>
<dbReference type="Proteomes" id="UP001159042">
    <property type="component" value="Unassembled WGS sequence"/>
</dbReference>
<organism evidence="1 2">
    <name type="scientific">Exocentrus adspersus</name>
    <dbReference type="NCBI Taxonomy" id="1586481"/>
    <lineage>
        <taxon>Eukaryota</taxon>
        <taxon>Metazoa</taxon>
        <taxon>Ecdysozoa</taxon>
        <taxon>Arthropoda</taxon>
        <taxon>Hexapoda</taxon>
        <taxon>Insecta</taxon>
        <taxon>Pterygota</taxon>
        <taxon>Neoptera</taxon>
        <taxon>Endopterygota</taxon>
        <taxon>Coleoptera</taxon>
        <taxon>Polyphaga</taxon>
        <taxon>Cucujiformia</taxon>
        <taxon>Chrysomeloidea</taxon>
        <taxon>Cerambycidae</taxon>
        <taxon>Lamiinae</taxon>
        <taxon>Acanthocinini</taxon>
        <taxon>Exocentrus</taxon>
    </lineage>
</organism>
<name>A0AAV8VIR4_9CUCU</name>
<dbReference type="AlphaFoldDB" id="A0AAV8VIR4"/>
<gene>
    <name evidence="1" type="ORF">NQ315_002697</name>
</gene>
<comment type="caution">
    <text evidence="1">The sequence shown here is derived from an EMBL/GenBank/DDBJ whole genome shotgun (WGS) entry which is preliminary data.</text>
</comment>
<keyword evidence="2" id="KW-1185">Reference proteome</keyword>
<accession>A0AAV8VIR4</accession>
<reference evidence="1 2" key="1">
    <citation type="journal article" date="2023" name="Insect Mol. Biol.">
        <title>Genome sequencing provides insights into the evolution of gene families encoding plant cell wall-degrading enzymes in longhorned beetles.</title>
        <authorList>
            <person name="Shin N.R."/>
            <person name="Okamura Y."/>
            <person name="Kirsch R."/>
            <person name="Pauchet Y."/>
        </authorList>
    </citation>
    <scope>NUCLEOTIDE SEQUENCE [LARGE SCALE GENOMIC DNA]</scope>
    <source>
        <strain evidence="1">EAD_L_NR</strain>
    </source>
</reference>
<dbReference type="PANTHER" id="PTHR33939:SF1">
    <property type="entry name" value="DUF4371 DOMAIN-CONTAINING PROTEIN"/>
    <property type="match status" value="1"/>
</dbReference>
<evidence type="ECO:0008006" key="3">
    <source>
        <dbReference type="Google" id="ProtNLM"/>
    </source>
</evidence>